<keyword evidence="3" id="KW-1185">Reference proteome</keyword>
<sequence length="386" mass="40636">MPNELWPPLQVIRAHLEPGAPAAGGHPPPGDTPDAQGAPADAGADLLLPITELARRREALAARNFGARWAPGRIVSVLHEGRLLGVLLDRQLPDGAWQGFMAAGEADWAGVHDVLLEPDDEPFEPLFGMVQAWNVVTLMPSPQWVARVQGELSATRLAAVRAVHDEFAAGQATDIEPQPGRIALRATGGGAFSVLSGTPLGARDERAAYQHLYRDVAARLVASGKGADMPSNARFAAAAPAAPDTGAAAGSSGTRTATADDDAQSAWSRLRRWLGADGWVRPAFAALALVVVVQNIVPMGMRVDPAEDEVRFRGAPQLHGDPSADLVLQWKAGVRIEEAQRLLQTQQADIVAGPDARGMWFVRVPDPAAARAALAASPLVESVGLP</sequence>
<dbReference type="Proteomes" id="UP001174908">
    <property type="component" value="Unassembled WGS sequence"/>
</dbReference>
<dbReference type="RefSeq" id="WP_286660060.1">
    <property type="nucleotide sequence ID" value="NZ_JASZYV010000002.1"/>
</dbReference>
<dbReference type="EMBL" id="JASZYV010000002">
    <property type="protein sequence ID" value="MDM0044951.1"/>
    <property type="molecule type" value="Genomic_DNA"/>
</dbReference>
<evidence type="ECO:0000313" key="3">
    <source>
        <dbReference type="Proteomes" id="UP001174908"/>
    </source>
</evidence>
<evidence type="ECO:0000313" key="2">
    <source>
        <dbReference type="EMBL" id="MDM0044951.1"/>
    </source>
</evidence>
<feature type="compositionally biased region" description="Low complexity" evidence="1">
    <location>
        <begin position="32"/>
        <end position="41"/>
    </location>
</feature>
<feature type="region of interest" description="Disordered" evidence="1">
    <location>
        <begin position="18"/>
        <end position="41"/>
    </location>
</feature>
<accession>A0ABT7NAH8</accession>
<gene>
    <name evidence="2" type="ORF">QTH91_10680</name>
</gene>
<protein>
    <recommendedName>
        <fullName evidence="4">Transmembrane protein</fullName>
    </recommendedName>
</protein>
<reference evidence="2" key="1">
    <citation type="submission" date="2023-06" db="EMBL/GenBank/DDBJ databases">
        <authorList>
            <person name="Jiang Y."/>
            <person name="Liu Q."/>
        </authorList>
    </citation>
    <scope>NUCLEOTIDE SEQUENCE</scope>
    <source>
        <strain evidence="2">CGMCC 1.12089</strain>
    </source>
</reference>
<feature type="region of interest" description="Disordered" evidence="1">
    <location>
        <begin position="243"/>
        <end position="262"/>
    </location>
</feature>
<evidence type="ECO:0008006" key="4">
    <source>
        <dbReference type="Google" id="ProtNLM"/>
    </source>
</evidence>
<feature type="compositionally biased region" description="Low complexity" evidence="1">
    <location>
        <begin position="243"/>
        <end position="257"/>
    </location>
</feature>
<organism evidence="2 3">
    <name type="scientific">Variovorax dokdonensis</name>
    <dbReference type="NCBI Taxonomy" id="344883"/>
    <lineage>
        <taxon>Bacteria</taxon>
        <taxon>Pseudomonadati</taxon>
        <taxon>Pseudomonadota</taxon>
        <taxon>Betaproteobacteria</taxon>
        <taxon>Burkholderiales</taxon>
        <taxon>Comamonadaceae</taxon>
        <taxon>Variovorax</taxon>
    </lineage>
</organism>
<comment type="caution">
    <text evidence="2">The sequence shown here is derived from an EMBL/GenBank/DDBJ whole genome shotgun (WGS) entry which is preliminary data.</text>
</comment>
<evidence type="ECO:0000256" key="1">
    <source>
        <dbReference type="SAM" id="MobiDB-lite"/>
    </source>
</evidence>
<name>A0ABT7NAH8_9BURK</name>
<proteinExistence type="predicted"/>